<feature type="transmembrane region" description="Helical" evidence="7">
    <location>
        <begin position="106"/>
        <end position="125"/>
    </location>
</feature>
<feature type="domain" description="ABC transmembrane type-1" evidence="8">
    <location>
        <begin position="68"/>
        <end position="280"/>
    </location>
</feature>
<proteinExistence type="inferred from homology"/>
<dbReference type="KEGG" id="sgp:SpiGrapes_1831"/>
<dbReference type="OrthoDB" id="356735at2"/>
<evidence type="ECO:0000313" key="9">
    <source>
        <dbReference type="EMBL" id="AEV29626.1"/>
    </source>
</evidence>
<dbReference type="AlphaFoldDB" id="G8QY61"/>
<evidence type="ECO:0000256" key="1">
    <source>
        <dbReference type="ARBA" id="ARBA00004651"/>
    </source>
</evidence>
<dbReference type="GO" id="GO:0005886">
    <property type="term" value="C:plasma membrane"/>
    <property type="evidence" value="ECO:0007669"/>
    <property type="project" value="UniProtKB-SubCell"/>
</dbReference>
<evidence type="ECO:0000259" key="8">
    <source>
        <dbReference type="PROSITE" id="PS50928"/>
    </source>
</evidence>
<dbReference type="CDD" id="cd06261">
    <property type="entry name" value="TM_PBP2"/>
    <property type="match status" value="1"/>
</dbReference>
<evidence type="ECO:0000256" key="4">
    <source>
        <dbReference type="ARBA" id="ARBA00022692"/>
    </source>
</evidence>
<feature type="transmembrane region" description="Helical" evidence="7">
    <location>
        <begin position="264"/>
        <end position="284"/>
    </location>
</feature>
<keyword evidence="5 7" id="KW-1133">Transmembrane helix</keyword>
<keyword evidence="3" id="KW-1003">Cell membrane</keyword>
<dbReference type="PANTHER" id="PTHR30193">
    <property type="entry name" value="ABC TRANSPORTER PERMEASE PROTEIN"/>
    <property type="match status" value="1"/>
</dbReference>
<dbReference type="SUPFAM" id="SSF161098">
    <property type="entry name" value="MetI-like"/>
    <property type="match status" value="1"/>
</dbReference>
<keyword evidence="6 7" id="KW-0472">Membrane</keyword>
<protein>
    <submittedName>
        <fullName evidence="9">Permease component of ABC-type sugar transporter</fullName>
    </submittedName>
</protein>
<evidence type="ECO:0000256" key="7">
    <source>
        <dbReference type="RuleBase" id="RU363032"/>
    </source>
</evidence>
<dbReference type="EMBL" id="CP003155">
    <property type="protein sequence ID" value="AEV29626.1"/>
    <property type="molecule type" value="Genomic_DNA"/>
</dbReference>
<organism evidence="9 10">
    <name type="scientific">Sphaerochaeta pleomorpha (strain ATCC BAA-1885 / DSM 22778 / Grapes)</name>
    <dbReference type="NCBI Taxonomy" id="158190"/>
    <lineage>
        <taxon>Bacteria</taxon>
        <taxon>Pseudomonadati</taxon>
        <taxon>Spirochaetota</taxon>
        <taxon>Spirochaetia</taxon>
        <taxon>Spirochaetales</taxon>
        <taxon>Sphaerochaetaceae</taxon>
        <taxon>Sphaerochaeta</taxon>
    </lineage>
</organism>
<dbReference type="PROSITE" id="PS50928">
    <property type="entry name" value="ABC_TM1"/>
    <property type="match status" value="1"/>
</dbReference>
<dbReference type="GO" id="GO:0055085">
    <property type="term" value="P:transmembrane transport"/>
    <property type="evidence" value="ECO:0007669"/>
    <property type="project" value="InterPro"/>
</dbReference>
<dbReference type="STRING" id="158190.SpiGrapes_1831"/>
<dbReference type="Gene3D" id="1.10.3720.10">
    <property type="entry name" value="MetI-like"/>
    <property type="match status" value="1"/>
</dbReference>
<dbReference type="PANTHER" id="PTHR30193:SF37">
    <property type="entry name" value="INNER MEMBRANE ABC TRANSPORTER PERMEASE PROTEIN YCJO"/>
    <property type="match status" value="1"/>
</dbReference>
<gene>
    <name evidence="9" type="ordered locus">SpiGrapes_1831</name>
</gene>
<dbReference type="InterPro" id="IPR035906">
    <property type="entry name" value="MetI-like_sf"/>
</dbReference>
<name>G8QY61_SPHPG</name>
<evidence type="ECO:0000313" key="10">
    <source>
        <dbReference type="Proteomes" id="UP000005632"/>
    </source>
</evidence>
<feature type="transmembrane region" description="Helical" evidence="7">
    <location>
        <begin position="199"/>
        <end position="222"/>
    </location>
</feature>
<reference evidence="9 10" key="1">
    <citation type="submission" date="2011-11" db="EMBL/GenBank/DDBJ databases">
        <title>Complete sequence of Spirochaeta sp. grapes.</title>
        <authorList>
            <consortium name="US DOE Joint Genome Institute"/>
            <person name="Lucas S."/>
            <person name="Han J."/>
            <person name="Lapidus A."/>
            <person name="Cheng J.-F."/>
            <person name="Goodwin L."/>
            <person name="Pitluck S."/>
            <person name="Peters L."/>
            <person name="Ovchinnikova G."/>
            <person name="Munk A.C."/>
            <person name="Detter J.C."/>
            <person name="Han C."/>
            <person name="Tapia R."/>
            <person name="Land M."/>
            <person name="Hauser L."/>
            <person name="Kyrpides N."/>
            <person name="Ivanova N."/>
            <person name="Pagani I."/>
            <person name="Ritalahtilisa K."/>
            <person name="Loeffler F."/>
            <person name="Woyke T."/>
        </authorList>
    </citation>
    <scope>NUCLEOTIDE SEQUENCE [LARGE SCALE GENOMIC DNA]</scope>
    <source>
        <strain evidence="10">ATCC BAA-1885 / DSM 22778 / Grapes</strain>
    </source>
</reference>
<dbReference type="eggNOG" id="COG1175">
    <property type="taxonomic scope" value="Bacteria"/>
</dbReference>
<dbReference type="InterPro" id="IPR000515">
    <property type="entry name" value="MetI-like"/>
</dbReference>
<dbReference type="RefSeq" id="WP_014270469.1">
    <property type="nucleotide sequence ID" value="NC_016633.1"/>
</dbReference>
<keyword evidence="9" id="KW-0762">Sugar transport</keyword>
<keyword evidence="10" id="KW-1185">Reference proteome</keyword>
<dbReference type="Proteomes" id="UP000005632">
    <property type="component" value="Chromosome"/>
</dbReference>
<evidence type="ECO:0000256" key="6">
    <source>
        <dbReference type="ARBA" id="ARBA00023136"/>
    </source>
</evidence>
<evidence type="ECO:0000256" key="5">
    <source>
        <dbReference type="ARBA" id="ARBA00022989"/>
    </source>
</evidence>
<feature type="transmembrane region" description="Helical" evidence="7">
    <location>
        <begin position="12"/>
        <end position="35"/>
    </location>
</feature>
<sequence>MIPGNKDNRDGILFSLPFLLVYFAFMVYPLLYGFYISFFNWDILSTAKFIGLKNYSTLFSDVKFYTSLWHTLQFVLITTPSLLLVGFIMALAVTSKSPLTRIMENAFFFPYIFSMTVVSTLWAWIMQKDFGIFNQALMAMGRQPISWLTNENFAMWSVALTTLWWTAGFNMVLFSAGIKQIPKEVFESAAIDGANYFQRITYITVPLVSSTTVLCLILQIIASFNVFGQVYVMTGGGPHGTTRVLVQYIYETGFKYYKMGYSAAMSYILFAIIMVVSVVQYLTLTRREQV</sequence>
<evidence type="ECO:0000256" key="2">
    <source>
        <dbReference type="ARBA" id="ARBA00022448"/>
    </source>
</evidence>
<dbReference type="Pfam" id="PF00528">
    <property type="entry name" value="BPD_transp_1"/>
    <property type="match status" value="1"/>
</dbReference>
<feature type="transmembrane region" description="Helical" evidence="7">
    <location>
        <begin position="153"/>
        <end position="178"/>
    </location>
</feature>
<keyword evidence="4 7" id="KW-0812">Transmembrane</keyword>
<evidence type="ECO:0000256" key="3">
    <source>
        <dbReference type="ARBA" id="ARBA00022475"/>
    </source>
</evidence>
<dbReference type="HOGENOM" id="CLU_016047_0_2_12"/>
<keyword evidence="2 7" id="KW-0813">Transport</keyword>
<dbReference type="InterPro" id="IPR051393">
    <property type="entry name" value="ABC_transporter_permease"/>
</dbReference>
<accession>G8QY61</accession>
<comment type="subcellular location">
    <subcellularLocation>
        <location evidence="1 7">Cell membrane</location>
        <topology evidence="1 7">Multi-pass membrane protein</topology>
    </subcellularLocation>
</comment>
<comment type="similarity">
    <text evidence="7">Belongs to the binding-protein-dependent transport system permease family.</text>
</comment>
<feature type="transmembrane region" description="Helical" evidence="7">
    <location>
        <begin position="72"/>
        <end position="94"/>
    </location>
</feature>